<dbReference type="Proteomes" id="UP000195880">
    <property type="component" value="Chromosome"/>
</dbReference>
<accession>A0A1Z1WE17</accession>
<feature type="region of interest" description="Disordered" evidence="1">
    <location>
        <begin position="84"/>
        <end position="103"/>
    </location>
</feature>
<reference evidence="2 3" key="1">
    <citation type="submission" date="2017-05" db="EMBL/GenBank/DDBJ databases">
        <title>Streptomyces alboflavus Genome sequencing and assembly.</title>
        <authorList>
            <person name="Wang Y."/>
            <person name="Du B."/>
            <person name="Ding Y."/>
            <person name="Liu H."/>
            <person name="Hou Q."/>
            <person name="Liu K."/>
            <person name="Wang C."/>
            <person name="Yao L."/>
        </authorList>
    </citation>
    <scope>NUCLEOTIDE SEQUENCE [LARGE SCALE GENOMIC DNA]</scope>
    <source>
        <strain evidence="2 3">MDJK44</strain>
    </source>
</reference>
<evidence type="ECO:0000256" key="1">
    <source>
        <dbReference type="SAM" id="MobiDB-lite"/>
    </source>
</evidence>
<gene>
    <name evidence="2" type="ORF">SMD44_04146</name>
</gene>
<protein>
    <submittedName>
        <fullName evidence="2">Uncharacterized protein</fullName>
    </submittedName>
</protein>
<sequence>MQMVIHVRLSVAADELPRFLVPAAEPTLRALFERLGGTLQSLSLHPPDGVELYFTLPAEPQPTADSIEQVMRLLRGAFGLRPGPHQIVPPARTGATGTRRLQFGGTRGRGRVCAECGGVDERHERGCPRSRS</sequence>
<name>A0A1Z1WE17_9ACTN</name>
<dbReference type="RefSeq" id="WP_087884853.1">
    <property type="nucleotide sequence ID" value="NZ_CP021748.1"/>
</dbReference>
<dbReference type="KEGG" id="salf:SMD44_04146"/>
<proteinExistence type="predicted"/>
<evidence type="ECO:0000313" key="2">
    <source>
        <dbReference type="EMBL" id="ARX84694.1"/>
    </source>
</evidence>
<evidence type="ECO:0000313" key="3">
    <source>
        <dbReference type="Proteomes" id="UP000195880"/>
    </source>
</evidence>
<organism evidence="2 3">
    <name type="scientific">Streptomyces alboflavus</name>
    <dbReference type="NCBI Taxonomy" id="67267"/>
    <lineage>
        <taxon>Bacteria</taxon>
        <taxon>Bacillati</taxon>
        <taxon>Actinomycetota</taxon>
        <taxon>Actinomycetes</taxon>
        <taxon>Kitasatosporales</taxon>
        <taxon>Streptomycetaceae</taxon>
        <taxon>Streptomyces</taxon>
    </lineage>
</organism>
<dbReference type="EMBL" id="CP021748">
    <property type="protein sequence ID" value="ARX84694.1"/>
    <property type="molecule type" value="Genomic_DNA"/>
</dbReference>
<dbReference type="AlphaFoldDB" id="A0A1Z1WE17"/>
<keyword evidence="3" id="KW-1185">Reference proteome</keyword>